<dbReference type="AlphaFoldDB" id="A0A848KW56"/>
<evidence type="ECO:0000313" key="9">
    <source>
        <dbReference type="EMBL" id="NMO02820.1"/>
    </source>
</evidence>
<evidence type="ECO:0000256" key="8">
    <source>
        <dbReference type="SAM" id="MobiDB-lite"/>
    </source>
</evidence>
<dbReference type="GO" id="GO:0003700">
    <property type="term" value="F:DNA-binding transcription factor activity"/>
    <property type="evidence" value="ECO:0007669"/>
    <property type="project" value="InterPro"/>
</dbReference>
<feature type="binding site" evidence="7">
    <location>
        <position position="113"/>
    </location>
    <ligand>
        <name>Zn(2+)</name>
        <dbReference type="ChEBI" id="CHEBI:29105"/>
    </ligand>
</feature>
<dbReference type="GO" id="GO:1900376">
    <property type="term" value="P:regulation of secondary metabolite biosynthetic process"/>
    <property type="evidence" value="ECO:0007669"/>
    <property type="project" value="TreeGrafter"/>
</dbReference>
<evidence type="ECO:0000256" key="4">
    <source>
        <dbReference type="ARBA" id="ARBA00023015"/>
    </source>
</evidence>
<keyword evidence="6" id="KW-0804">Transcription</keyword>
<dbReference type="Proteomes" id="UP000550729">
    <property type="component" value="Unassembled WGS sequence"/>
</dbReference>
<dbReference type="RefSeq" id="WP_170195329.1">
    <property type="nucleotide sequence ID" value="NZ_JABBNB010000017.1"/>
</dbReference>
<feature type="region of interest" description="Disordered" evidence="8">
    <location>
        <begin position="1"/>
        <end position="22"/>
    </location>
</feature>
<evidence type="ECO:0000256" key="6">
    <source>
        <dbReference type="ARBA" id="ARBA00023163"/>
    </source>
</evidence>
<dbReference type="InterPro" id="IPR043135">
    <property type="entry name" value="Fur_C"/>
</dbReference>
<comment type="caution">
    <text evidence="9">The sequence shown here is derived from an EMBL/GenBank/DDBJ whole genome shotgun (WGS) entry which is preliminary data.</text>
</comment>
<keyword evidence="7" id="KW-0479">Metal-binding</keyword>
<organism evidence="9 10">
    <name type="scientific">Gordonia asplenii</name>
    <dbReference type="NCBI Taxonomy" id="2725283"/>
    <lineage>
        <taxon>Bacteria</taxon>
        <taxon>Bacillati</taxon>
        <taxon>Actinomycetota</taxon>
        <taxon>Actinomycetes</taxon>
        <taxon>Mycobacteriales</taxon>
        <taxon>Gordoniaceae</taxon>
        <taxon>Gordonia</taxon>
    </lineage>
</organism>
<evidence type="ECO:0000313" key="10">
    <source>
        <dbReference type="Proteomes" id="UP000550729"/>
    </source>
</evidence>
<dbReference type="PANTHER" id="PTHR33202:SF7">
    <property type="entry name" value="FERRIC UPTAKE REGULATION PROTEIN"/>
    <property type="match status" value="1"/>
</dbReference>
<feature type="binding site" evidence="7">
    <location>
        <position position="116"/>
    </location>
    <ligand>
        <name>Zn(2+)</name>
        <dbReference type="ChEBI" id="CHEBI:29105"/>
    </ligand>
</feature>
<dbReference type="PANTHER" id="PTHR33202">
    <property type="entry name" value="ZINC UPTAKE REGULATION PROTEIN"/>
    <property type="match status" value="1"/>
</dbReference>
<dbReference type="CDD" id="cd07153">
    <property type="entry name" value="Fur_like"/>
    <property type="match status" value="1"/>
</dbReference>
<feature type="binding site" evidence="7">
    <location>
        <position position="154"/>
    </location>
    <ligand>
        <name>Zn(2+)</name>
        <dbReference type="ChEBI" id="CHEBI:29105"/>
    </ligand>
</feature>
<dbReference type="InterPro" id="IPR002481">
    <property type="entry name" value="FUR"/>
</dbReference>
<dbReference type="InterPro" id="IPR036388">
    <property type="entry name" value="WH-like_DNA-bd_sf"/>
</dbReference>
<keyword evidence="10" id="KW-1185">Reference proteome</keyword>
<proteinExistence type="inferred from homology"/>
<keyword evidence="2" id="KW-0678">Repressor</keyword>
<comment type="cofactor">
    <cofactor evidence="7">
        <name>Zn(2+)</name>
        <dbReference type="ChEBI" id="CHEBI:29105"/>
    </cofactor>
    <text evidence="7">Binds 1 zinc ion per subunit.</text>
</comment>
<dbReference type="InterPro" id="IPR036390">
    <property type="entry name" value="WH_DNA-bd_sf"/>
</dbReference>
<evidence type="ECO:0000256" key="1">
    <source>
        <dbReference type="ARBA" id="ARBA00007957"/>
    </source>
</evidence>
<dbReference type="Gene3D" id="3.30.1490.190">
    <property type="match status" value="1"/>
</dbReference>
<gene>
    <name evidence="9" type="ORF">HH308_16530</name>
</gene>
<sequence length="171" mass="18235">MARRTRKSGDDTGPRTHDHESQARALLHGQGLRCTAPRLAVLSTLARAESGAGHLTISAIHQQLVEAGRKVDVTTVYRTVSTLVDLGVLHALSVDDRATTYGLAHEPHHHAVCTRCGRIIEVPAERLTTALAHASIGSQFALSDRAGLTLRGLCPDCQPPSAATSPPLHRP</sequence>
<name>A0A848KW56_9ACTN</name>
<dbReference type="GO" id="GO:0000976">
    <property type="term" value="F:transcription cis-regulatory region binding"/>
    <property type="evidence" value="ECO:0007669"/>
    <property type="project" value="TreeGrafter"/>
</dbReference>
<dbReference type="Pfam" id="PF01475">
    <property type="entry name" value="FUR"/>
    <property type="match status" value="1"/>
</dbReference>
<dbReference type="Gene3D" id="1.10.10.10">
    <property type="entry name" value="Winged helix-like DNA-binding domain superfamily/Winged helix DNA-binding domain"/>
    <property type="match status" value="1"/>
</dbReference>
<dbReference type="SUPFAM" id="SSF46785">
    <property type="entry name" value="Winged helix' DNA-binding domain"/>
    <property type="match status" value="1"/>
</dbReference>
<reference evidence="9 10" key="1">
    <citation type="submission" date="2020-04" db="EMBL/GenBank/DDBJ databases">
        <title>Gordonia sp. nov. TBRC 11910.</title>
        <authorList>
            <person name="Suriyachadkun C."/>
        </authorList>
    </citation>
    <scope>NUCLEOTIDE SEQUENCE [LARGE SCALE GENOMIC DNA]</scope>
    <source>
        <strain evidence="9 10">TBRC 11910</strain>
    </source>
</reference>
<dbReference type="GO" id="GO:0045892">
    <property type="term" value="P:negative regulation of DNA-templated transcription"/>
    <property type="evidence" value="ECO:0007669"/>
    <property type="project" value="TreeGrafter"/>
</dbReference>
<dbReference type="EMBL" id="JABBNB010000017">
    <property type="protein sequence ID" value="NMO02820.1"/>
    <property type="molecule type" value="Genomic_DNA"/>
</dbReference>
<protein>
    <submittedName>
        <fullName evidence="9">Transcriptional repressor</fullName>
    </submittedName>
</protein>
<keyword evidence="3 7" id="KW-0862">Zinc</keyword>
<keyword evidence="5" id="KW-0238">DNA-binding</keyword>
<feature type="compositionally biased region" description="Basic and acidic residues" evidence="8">
    <location>
        <begin position="7"/>
        <end position="22"/>
    </location>
</feature>
<dbReference type="GO" id="GO:0008270">
    <property type="term" value="F:zinc ion binding"/>
    <property type="evidence" value="ECO:0007669"/>
    <property type="project" value="TreeGrafter"/>
</dbReference>
<comment type="similarity">
    <text evidence="1">Belongs to the Fur family.</text>
</comment>
<evidence type="ECO:0000256" key="2">
    <source>
        <dbReference type="ARBA" id="ARBA00022491"/>
    </source>
</evidence>
<accession>A0A848KW56</accession>
<evidence type="ECO:0000256" key="5">
    <source>
        <dbReference type="ARBA" id="ARBA00023125"/>
    </source>
</evidence>
<evidence type="ECO:0000256" key="3">
    <source>
        <dbReference type="ARBA" id="ARBA00022833"/>
    </source>
</evidence>
<evidence type="ECO:0000256" key="7">
    <source>
        <dbReference type="PIRSR" id="PIRSR602481-1"/>
    </source>
</evidence>
<keyword evidence="4" id="KW-0805">Transcription regulation</keyword>
<feature type="binding site" evidence="7">
    <location>
        <position position="157"/>
    </location>
    <ligand>
        <name>Zn(2+)</name>
        <dbReference type="ChEBI" id="CHEBI:29105"/>
    </ligand>
</feature>